<evidence type="ECO:0000313" key="3">
    <source>
        <dbReference type="Proteomes" id="UP000184139"/>
    </source>
</evidence>
<dbReference type="EMBL" id="FQXS01000019">
    <property type="protein sequence ID" value="SHH97950.1"/>
    <property type="molecule type" value="Genomic_DNA"/>
</dbReference>
<evidence type="ECO:0000313" key="1">
    <source>
        <dbReference type="EMBL" id="SHH97939.1"/>
    </source>
</evidence>
<protein>
    <submittedName>
        <fullName evidence="1">Uncharacterized protein</fullName>
    </submittedName>
</protein>
<reference evidence="1 3" key="1">
    <citation type="submission" date="2016-11" db="EMBL/GenBank/DDBJ databases">
        <authorList>
            <person name="Jaros S."/>
            <person name="Januszkiewicz K."/>
            <person name="Wedrychowicz H."/>
        </authorList>
    </citation>
    <scope>NUCLEOTIDE SEQUENCE [LARGE SCALE GENOMIC DNA]</scope>
    <source>
        <strain evidence="1 3">DSM 9705</strain>
    </source>
</reference>
<evidence type="ECO:0000313" key="2">
    <source>
        <dbReference type="EMBL" id="SHH97950.1"/>
    </source>
</evidence>
<dbReference type="AlphaFoldDB" id="A0A1M5XDV2"/>
<organism evidence="1 3">
    <name type="scientific">Desulfofustis glycolicus DSM 9705</name>
    <dbReference type="NCBI Taxonomy" id="1121409"/>
    <lineage>
        <taxon>Bacteria</taxon>
        <taxon>Pseudomonadati</taxon>
        <taxon>Thermodesulfobacteriota</taxon>
        <taxon>Desulfobulbia</taxon>
        <taxon>Desulfobulbales</taxon>
        <taxon>Desulfocapsaceae</taxon>
        <taxon>Desulfofustis</taxon>
    </lineage>
</organism>
<dbReference type="STRING" id="1121409.SAMN02745124_02992"/>
<dbReference type="RefSeq" id="WP_167369263.1">
    <property type="nucleotide sequence ID" value="NZ_FQXS01000019.1"/>
</dbReference>
<keyword evidence="3" id="KW-1185">Reference proteome</keyword>
<dbReference type="Proteomes" id="UP000184139">
    <property type="component" value="Unassembled WGS sequence"/>
</dbReference>
<gene>
    <name evidence="1" type="ORF">SAMN02745124_02992</name>
    <name evidence="2" type="ORF">SAMN02745124_02993</name>
</gene>
<dbReference type="EMBL" id="FQXS01000019">
    <property type="protein sequence ID" value="SHH97939.1"/>
    <property type="molecule type" value="Genomic_DNA"/>
</dbReference>
<sequence>MKGGYESLVWIRDKNGKEYACYADDLKGKIRTKEELTEEEKAQCTDVSELVGTERW</sequence>
<proteinExistence type="predicted"/>
<accession>A0A1M5XDV2</accession>
<name>A0A1M5XDV2_9BACT</name>